<organism evidence="1 2">
    <name type="scientific">Rangifer tarandus platyrhynchus</name>
    <name type="common">Svalbard reindeer</name>
    <dbReference type="NCBI Taxonomy" id="3082113"/>
    <lineage>
        <taxon>Eukaryota</taxon>
        <taxon>Metazoa</taxon>
        <taxon>Chordata</taxon>
        <taxon>Craniata</taxon>
        <taxon>Vertebrata</taxon>
        <taxon>Euteleostomi</taxon>
        <taxon>Mammalia</taxon>
        <taxon>Eutheria</taxon>
        <taxon>Laurasiatheria</taxon>
        <taxon>Artiodactyla</taxon>
        <taxon>Ruminantia</taxon>
        <taxon>Pecora</taxon>
        <taxon>Cervidae</taxon>
        <taxon>Odocoileinae</taxon>
        <taxon>Rangifer</taxon>
    </lineage>
</organism>
<proteinExistence type="predicted"/>
<evidence type="ECO:0000313" key="1">
    <source>
        <dbReference type="EMBL" id="CAN0337162.1"/>
    </source>
</evidence>
<feature type="non-terminal residue" evidence="1">
    <location>
        <position position="517"/>
    </location>
</feature>
<name>A0AC59ZAC6_RANTA</name>
<reference evidence="1" key="2">
    <citation type="submission" date="2025-03" db="EMBL/GenBank/DDBJ databases">
        <authorList>
            <consortium name="ELIXIR-Norway"/>
            <consortium name="Elixir Norway"/>
        </authorList>
    </citation>
    <scope>NUCLEOTIDE SEQUENCE</scope>
</reference>
<reference evidence="1" key="1">
    <citation type="submission" date="2023-05" db="EMBL/GenBank/DDBJ databases">
        <authorList>
            <consortium name="ELIXIR-Norway"/>
        </authorList>
    </citation>
    <scope>NUCLEOTIDE SEQUENCE</scope>
</reference>
<gene>
    <name evidence="1" type="ORF">MRATA1EN22A_LOCUS15936</name>
</gene>
<feature type="non-terminal residue" evidence="1">
    <location>
        <position position="1"/>
    </location>
</feature>
<sequence length="517" mass="56569">MVFAELLEQAGGAGLFQALQILTFFLFSVWVPFQLVMESFSAAIPGHCCWVHLPDSGSEAPTNLSPEALLPWQLLDPKATAASWSEPCADGWVHNRSASTSTIVTEWDLVCDHQGLKPLGQSIYMAGAMVGCIVCGFLSHRFGRKPVLSWCCLLVAAASISTVVAPSFPDYCGLWFLSALGWPSPACPHCLPMVEWTTTSARAVTMAILRSTYNIGQMAMGGLAFALREWRTLQLAGSVPFFVIFLISWSVWCKPDQMLQELKKVAKINGHKEAQKTLTIEVLMPSMQEEVASAKSRQSVLDLFCLPGLRWRSCNLLVVKSSSSPVSYYGIVLDLQNLGRDIFLLQVLLRSCGPPGPGHHHLPAQVLQPPHDLGQLPGRGRPHHLANMLVRQDLQTLRVVFAVLGKACFGLSLTCIMIYKPALFPTSLHLTHEGFLHSAARLGSVMGPLIRMTRQVLALLPPLSYGASPSQPASSSFSSWRPGAFHSLTPSRTWRDRGQQQPGVAGRRWSLRKAPGS</sequence>
<protein>
    <submittedName>
        <fullName evidence="1">Uncharacterized protein</fullName>
    </submittedName>
</protein>
<dbReference type="Proteomes" id="UP001162501">
    <property type="component" value="Chromosome 26"/>
</dbReference>
<evidence type="ECO:0000313" key="2">
    <source>
        <dbReference type="Proteomes" id="UP001162501"/>
    </source>
</evidence>
<dbReference type="EMBL" id="OX596110">
    <property type="protein sequence ID" value="CAN0337162.1"/>
    <property type="molecule type" value="Genomic_DNA"/>
</dbReference>
<accession>A0AC59ZAC6</accession>